<comment type="subcellular location">
    <subcellularLocation>
        <location evidence="1 5">Membrane</location>
        <topology evidence="1 5">Multi-pass membrane protein</topology>
    </subcellularLocation>
</comment>
<feature type="region of interest" description="Disordered" evidence="7">
    <location>
        <begin position="1"/>
        <end position="87"/>
    </location>
</feature>
<reference evidence="8" key="2">
    <citation type="submission" date="2025-09" db="UniProtKB">
        <authorList>
            <consortium name="Ensembl"/>
        </authorList>
    </citation>
    <scope>IDENTIFICATION</scope>
</reference>
<evidence type="ECO:0000256" key="2">
    <source>
        <dbReference type="ARBA" id="ARBA00022692"/>
    </source>
</evidence>
<evidence type="ECO:0000256" key="5">
    <source>
        <dbReference type="RuleBase" id="RU363122"/>
    </source>
</evidence>
<dbReference type="Pfam" id="PF04144">
    <property type="entry name" value="SCAMP"/>
    <property type="match status" value="1"/>
</dbReference>
<keyword evidence="6" id="KW-0175">Coiled coil</keyword>
<keyword evidence="4 5" id="KW-0472">Membrane</keyword>
<feature type="transmembrane region" description="Helical" evidence="5">
    <location>
        <begin position="231"/>
        <end position="254"/>
    </location>
</feature>
<evidence type="ECO:0000256" key="3">
    <source>
        <dbReference type="ARBA" id="ARBA00022989"/>
    </source>
</evidence>
<dbReference type="GO" id="GO:0015031">
    <property type="term" value="P:protein transport"/>
    <property type="evidence" value="ECO:0007669"/>
    <property type="project" value="InterPro"/>
</dbReference>
<keyword evidence="5" id="KW-0813">Transport</keyword>
<evidence type="ECO:0000313" key="8">
    <source>
        <dbReference type="Ensembl" id="ENSMLEP00000038276.1"/>
    </source>
</evidence>
<name>A0A2K6ADX1_MANLE</name>
<dbReference type="GO" id="GO:0031625">
    <property type="term" value="F:ubiquitin protein ligase binding"/>
    <property type="evidence" value="ECO:0007669"/>
    <property type="project" value="Ensembl"/>
</dbReference>
<dbReference type="Proteomes" id="UP000233140">
    <property type="component" value="Unassembled WGS sequence"/>
</dbReference>
<dbReference type="GO" id="GO:0032588">
    <property type="term" value="C:trans-Golgi network membrane"/>
    <property type="evidence" value="ECO:0007669"/>
    <property type="project" value="TreeGrafter"/>
</dbReference>
<dbReference type="InterPro" id="IPR007273">
    <property type="entry name" value="SCAMP"/>
</dbReference>
<feature type="transmembrane region" description="Helical" evidence="5">
    <location>
        <begin position="187"/>
        <end position="211"/>
    </location>
</feature>
<reference evidence="8" key="1">
    <citation type="submission" date="2025-08" db="UniProtKB">
        <authorList>
            <consortium name="Ensembl"/>
        </authorList>
    </citation>
    <scope>IDENTIFICATION</scope>
</reference>
<feature type="transmembrane region" description="Helical" evidence="5">
    <location>
        <begin position="123"/>
        <end position="148"/>
    </location>
</feature>
<dbReference type="GO" id="GO:0055038">
    <property type="term" value="C:recycling endosome membrane"/>
    <property type="evidence" value="ECO:0007669"/>
    <property type="project" value="TreeGrafter"/>
</dbReference>
<proteinExistence type="inferred from homology"/>
<dbReference type="PANTHER" id="PTHR10687">
    <property type="entry name" value="SECRETORY CARRIER-ASSOCIATED MEMBRANE PROTEIN SCAMP"/>
    <property type="match status" value="1"/>
</dbReference>
<evidence type="ECO:0000256" key="6">
    <source>
        <dbReference type="SAM" id="Coils"/>
    </source>
</evidence>
<feature type="compositionally biased region" description="Pro residues" evidence="7">
    <location>
        <begin position="49"/>
        <end position="66"/>
    </location>
</feature>
<evidence type="ECO:0000256" key="7">
    <source>
        <dbReference type="SAM" id="MobiDB-lite"/>
    </source>
</evidence>
<dbReference type="AlphaFoldDB" id="A0A2K6ADX1"/>
<gene>
    <name evidence="8" type="primary">SCAMP3</name>
</gene>
<accession>A0A2K6ADX1</accession>
<keyword evidence="9" id="KW-1185">Reference proteome</keyword>
<dbReference type="PANTHER" id="PTHR10687:SF6">
    <property type="entry name" value="SECRETORY CARRIER-ASSOCIATED MEMBRANE PROTEIN 3"/>
    <property type="match status" value="1"/>
</dbReference>
<evidence type="ECO:0000256" key="1">
    <source>
        <dbReference type="ARBA" id="ARBA00004141"/>
    </source>
</evidence>
<comment type="similarity">
    <text evidence="5">Belongs to the SCAMP family.</text>
</comment>
<dbReference type="GeneTree" id="ENSGT00940000160917"/>
<feature type="transmembrane region" description="Helical" evidence="5">
    <location>
        <begin position="154"/>
        <end position="175"/>
    </location>
</feature>
<evidence type="ECO:0000313" key="9">
    <source>
        <dbReference type="Proteomes" id="UP000233140"/>
    </source>
</evidence>
<organism evidence="8 9">
    <name type="scientific">Mandrillus leucophaeus</name>
    <name type="common">Drill</name>
    <name type="synonym">Papio leucophaeus</name>
    <dbReference type="NCBI Taxonomy" id="9568"/>
    <lineage>
        <taxon>Eukaryota</taxon>
        <taxon>Metazoa</taxon>
        <taxon>Chordata</taxon>
        <taxon>Craniata</taxon>
        <taxon>Vertebrata</taxon>
        <taxon>Euteleostomi</taxon>
        <taxon>Mammalia</taxon>
        <taxon>Eutheria</taxon>
        <taxon>Euarchontoglires</taxon>
        <taxon>Primates</taxon>
        <taxon>Haplorrhini</taxon>
        <taxon>Catarrhini</taxon>
        <taxon>Cercopithecidae</taxon>
        <taxon>Cercopithecinae</taxon>
        <taxon>Mandrillus</taxon>
    </lineage>
</organism>
<feature type="coiled-coil region" evidence="6">
    <location>
        <begin position="92"/>
        <end position="123"/>
    </location>
</feature>
<sequence length="304" mass="33047">MAQSRDGGNPFAEPSELDNPFQDPAVIQHRPSRQYATLDVYNPFETREPPPAYEAPAPAPLPPPSAPSLQPSRKLSPTEPKNYGSYSTQASAAAATAELLKKQEELNRKAEELDRRERELQHAALGGTASSTLALLLNFLACLASFCVETNNGAGFGLSILWVLLFTPCSFVCWYRPMYKAFRSDSSFNFFVFFFIFFVQDVLFVLQAIGIPGWGFSGWISALVVLKANTAVAVLMLLVALLFTGIAVLGIVMLKRIHSLYRRTGASFQKAQQEFAAGVFSNPAVRTAAANAAAGAAENAFRAP</sequence>
<protein>
    <recommendedName>
        <fullName evidence="5">Secretory carrier-associated membrane protein</fullName>
        <shortName evidence="5">Secretory carrier membrane protein</shortName>
    </recommendedName>
</protein>
<evidence type="ECO:0000256" key="4">
    <source>
        <dbReference type="ARBA" id="ARBA00023136"/>
    </source>
</evidence>
<dbReference type="Ensembl" id="ENSMLET00000061886.1">
    <property type="protein sequence ID" value="ENSMLEP00000038276.1"/>
    <property type="gene ID" value="ENSMLEG00000043201.1"/>
</dbReference>
<keyword evidence="3 5" id="KW-1133">Transmembrane helix</keyword>
<keyword evidence="2 5" id="KW-0812">Transmembrane</keyword>